<dbReference type="RefSeq" id="WP_147030482.1">
    <property type="nucleotide sequence ID" value="NZ_CP042436.1"/>
</dbReference>
<evidence type="ECO:0000313" key="1">
    <source>
        <dbReference type="EMBL" id="QEC61905.1"/>
    </source>
</evidence>
<protein>
    <recommendedName>
        <fullName evidence="3">Helix-turn-helix domain-containing protein</fullName>
    </recommendedName>
</protein>
<sequence length="94" mass="11207">MNLSVFEKPLKILVKDERVNVWHLAMMFGIMQLASNDDLNSPIYISRRKVMEYSHINNFMTYHKCLKELQVFGHITYFPSYHPGIRSKIYIKNI</sequence>
<dbReference type="Proteomes" id="UP000321479">
    <property type="component" value="Chromosome"/>
</dbReference>
<reference evidence="1 2" key="1">
    <citation type="journal article" date="2017" name="Curr. Microbiol.">
        <title>Mucilaginibacter ginsenosidivorans sp. nov., Isolated from Soil of Ginseng Field.</title>
        <authorList>
            <person name="Kim M.M."/>
            <person name="Siddiqi M.Z."/>
            <person name="Im W.T."/>
        </authorList>
    </citation>
    <scope>NUCLEOTIDE SEQUENCE [LARGE SCALE GENOMIC DNA]</scope>
    <source>
        <strain evidence="1 2">Gsoil 3017</strain>
    </source>
</reference>
<dbReference type="OrthoDB" id="1442826at2"/>
<proteinExistence type="predicted"/>
<dbReference type="KEGG" id="mgin:FRZ54_04670"/>
<name>A0A5B8UT63_9SPHI</name>
<dbReference type="AlphaFoldDB" id="A0A5B8UT63"/>
<gene>
    <name evidence="1" type="ORF">FRZ54_04670</name>
</gene>
<dbReference type="EMBL" id="CP042436">
    <property type="protein sequence ID" value="QEC61905.1"/>
    <property type="molecule type" value="Genomic_DNA"/>
</dbReference>
<organism evidence="1 2">
    <name type="scientific">Mucilaginibacter ginsenosidivorans</name>
    <dbReference type="NCBI Taxonomy" id="398053"/>
    <lineage>
        <taxon>Bacteria</taxon>
        <taxon>Pseudomonadati</taxon>
        <taxon>Bacteroidota</taxon>
        <taxon>Sphingobacteriia</taxon>
        <taxon>Sphingobacteriales</taxon>
        <taxon>Sphingobacteriaceae</taxon>
        <taxon>Mucilaginibacter</taxon>
    </lineage>
</organism>
<accession>A0A5B8UT63</accession>
<evidence type="ECO:0000313" key="2">
    <source>
        <dbReference type="Proteomes" id="UP000321479"/>
    </source>
</evidence>
<evidence type="ECO:0008006" key="3">
    <source>
        <dbReference type="Google" id="ProtNLM"/>
    </source>
</evidence>
<keyword evidence="2" id="KW-1185">Reference proteome</keyword>